<feature type="transmembrane region" description="Helical" evidence="1">
    <location>
        <begin position="148"/>
        <end position="174"/>
    </location>
</feature>
<dbReference type="Proteomes" id="UP000297861">
    <property type="component" value="Unassembled WGS sequence"/>
</dbReference>
<dbReference type="Pfam" id="PF13858">
    <property type="entry name" value="DUF4199"/>
    <property type="match status" value="1"/>
</dbReference>
<proteinExistence type="predicted"/>
<keyword evidence="1" id="KW-1133">Transmembrane helix</keyword>
<accession>A0A4Y8LDJ9</accession>
<name>A0A4Y8LDJ9_9BACT</name>
<evidence type="ECO:0000313" key="2">
    <source>
        <dbReference type="EMBL" id="TFD99120.1"/>
    </source>
</evidence>
<protein>
    <submittedName>
        <fullName evidence="2">DUF4199 domain-containing protein</fullName>
    </submittedName>
</protein>
<feature type="transmembrane region" description="Helical" evidence="1">
    <location>
        <begin position="76"/>
        <end position="94"/>
    </location>
</feature>
<keyword evidence="3" id="KW-1185">Reference proteome</keyword>
<dbReference type="OrthoDB" id="997092at2"/>
<reference evidence="2 3" key="1">
    <citation type="submission" date="2019-03" db="EMBL/GenBank/DDBJ databases">
        <title>San Antonio Military Medical Center submission to MRSN (WRAIR), pending publication.</title>
        <authorList>
            <person name="Blyth D.M."/>
            <person name="Mccarthy S.L."/>
            <person name="Schall S.E."/>
            <person name="Stam J.A."/>
            <person name="Ong A.C."/>
            <person name="Mcgann P.T."/>
        </authorList>
    </citation>
    <scope>NUCLEOTIDE SEQUENCE [LARGE SCALE GENOMIC DNA]</scope>
    <source>
        <strain evidence="2 3">MRSN571793</strain>
    </source>
</reference>
<comment type="caution">
    <text evidence="2">The sequence shown here is derived from an EMBL/GenBank/DDBJ whole genome shotgun (WGS) entry which is preliminary data.</text>
</comment>
<evidence type="ECO:0000256" key="1">
    <source>
        <dbReference type="SAM" id="Phobius"/>
    </source>
</evidence>
<feature type="transmembrane region" description="Helical" evidence="1">
    <location>
        <begin position="21"/>
        <end position="41"/>
    </location>
</feature>
<dbReference type="AlphaFoldDB" id="A0A4Y8LDJ9"/>
<keyword evidence="1" id="KW-0812">Transmembrane</keyword>
<dbReference type="InterPro" id="IPR025250">
    <property type="entry name" value="DUF4199"/>
</dbReference>
<dbReference type="EMBL" id="SOML01000001">
    <property type="protein sequence ID" value="TFD99120.1"/>
    <property type="molecule type" value="Genomic_DNA"/>
</dbReference>
<dbReference type="STRING" id="1121485.GCA_000426485_00306"/>
<feature type="transmembrane region" description="Helical" evidence="1">
    <location>
        <begin position="47"/>
        <end position="64"/>
    </location>
</feature>
<keyword evidence="1" id="KW-0472">Membrane</keyword>
<sequence>MIGIKVMSDKNNNILSVAMNYALPLGLFWVFKYLFAIGGSYHDIFKYIFQLLSIGTPVVFYVLLCRYRDVALGGKILYGQCILFSLLLFIFASIPEAVIMSLHLLIINPEIVAEQNRLVFDLMDKMKMVNINSAAYDQTKSFLSSYGALYYTASNVIGNVIIGFCLSLILGYFVSIKSPNPTQND</sequence>
<evidence type="ECO:0000313" key="3">
    <source>
        <dbReference type="Proteomes" id="UP000297861"/>
    </source>
</evidence>
<gene>
    <name evidence="2" type="ORF">E2605_03325</name>
</gene>
<organism evidence="2 3">
    <name type="scientific">Dysgonomonas capnocytophagoides</name>
    <dbReference type="NCBI Taxonomy" id="45254"/>
    <lineage>
        <taxon>Bacteria</taxon>
        <taxon>Pseudomonadati</taxon>
        <taxon>Bacteroidota</taxon>
        <taxon>Bacteroidia</taxon>
        <taxon>Bacteroidales</taxon>
        <taxon>Dysgonomonadaceae</taxon>
        <taxon>Dysgonomonas</taxon>
    </lineage>
</organism>